<reference evidence="1" key="1">
    <citation type="journal article" date="2020" name="Microbiol. Resour. Announc.">
        <title>Complete Genome Sequence of Novel Psychrotolerant Legionella Strain TUM19329, Isolated from Antarctic Lake Sediment.</title>
        <authorList>
            <person name="Shimada S."/>
            <person name="Nakai R."/>
            <person name="Aoki K."/>
            <person name="Shimoeda N."/>
            <person name="Ohno G."/>
            <person name="Miyazaki Y."/>
            <person name="Kudoh S."/>
            <person name="Imura S."/>
            <person name="Watanabe K."/>
            <person name="Ishii Y."/>
            <person name="Tateda K."/>
        </authorList>
    </citation>
    <scope>NUCLEOTIDE SEQUENCE [LARGE SCALE GENOMIC DNA]</scope>
    <source>
        <strain evidence="1">TUM19329</strain>
    </source>
</reference>
<evidence type="ECO:0000313" key="1">
    <source>
        <dbReference type="EMBL" id="BCA96763.1"/>
    </source>
</evidence>
<protein>
    <submittedName>
        <fullName evidence="1">Uncharacterized protein</fullName>
    </submittedName>
</protein>
<accession>A0A6F8T956</accession>
<keyword evidence="2" id="KW-1185">Reference proteome</keyword>
<organism evidence="1 2">
    <name type="scientific">Legionella antarctica</name>
    <dbReference type="NCBI Taxonomy" id="2708020"/>
    <lineage>
        <taxon>Bacteria</taxon>
        <taxon>Pseudomonadati</taxon>
        <taxon>Pseudomonadota</taxon>
        <taxon>Gammaproteobacteria</taxon>
        <taxon>Legionellales</taxon>
        <taxon>Legionellaceae</taxon>
        <taxon>Legionella</taxon>
    </lineage>
</organism>
<name>A0A6F8T956_9GAMM</name>
<evidence type="ECO:0000313" key="2">
    <source>
        <dbReference type="Proteomes" id="UP000502894"/>
    </source>
</evidence>
<dbReference type="KEGG" id="lant:TUM19329_31240"/>
<proteinExistence type="predicted"/>
<sequence>MGKIRRLVILVNGTVSITQKKPAKAGNFGFFNLSKAATWLMHDPSNFISQLSEHCKEKNMLILDGPGTDVTAPEGSLLKSMGAMIDGHIGNGGLNANLERIKQFLEQHSKQALQADETLSICAVGWSRGGFMLIQIKSWLEQKSAQGDIKLHAANFHCIDSVIGGPTDRLRYLFRKEIDYKKTPINIGVHSYLSHTGNLNIWASLIRYLPEKYQINLPFFSAILDNTQNTTYSISGQEYTHSSVKWLFPATHEALVGRPKNQSDQWAGDIVLAEIVRNFMDRSFALDESWAQKTITKGQIGLEQLRQSNISLVSCRKYLDFDNLTTTVFGRVPRESDKINSFMDISDFSPEPECDGKARP</sequence>
<gene>
    <name evidence="1" type="ORF">TUM19329_31240</name>
</gene>
<dbReference type="RefSeq" id="WP_173237999.1">
    <property type="nucleotide sequence ID" value="NZ_AP022839.1"/>
</dbReference>
<dbReference type="EMBL" id="AP022839">
    <property type="protein sequence ID" value="BCA96763.1"/>
    <property type="molecule type" value="Genomic_DNA"/>
</dbReference>
<dbReference type="Proteomes" id="UP000502894">
    <property type="component" value="Chromosome"/>
</dbReference>
<dbReference type="AlphaFoldDB" id="A0A6F8T956"/>